<evidence type="ECO:0000313" key="1">
    <source>
        <dbReference type="EMBL" id="JAH92995.1"/>
    </source>
</evidence>
<protein>
    <submittedName>
        <fullName evidence="1">Uncharacterized protein</fullName>
    </submittedName>
</protein>
<accession>A0A0E9WTW4</accession>
<sequence>MTDQIYLAECQLPMSKCATWINGRKSKELITHKTRNSLKLTTAYFPCTNTLLNVPCIFYFQEHSNSTFFLEGMRD</sequence>
<name>A0A0E9WTW4_ANGAN</name>
<reference evidence="1" key="2">
    <citation type="journal article" date="2015" name="Fish Shellfish Immunol.">
        <title>Early steps in the European eel (Anguilla anguilla)-Vibrio vulnificus interaction in the gills: Role of the RtxA13 toxin.</title>
        <authorList>
            <person name="Callol A."/>
            <person name="Pajuelo D."/>
            <person name="Ebbesson L."/>
            <person name="Teles M."/>
            <person name="MacKenzie S."/>
            <person name="Amaro C."/>
        </authorList>
    </citation>
    <scope>NUCLEOTIDE SEQUENCE</scope>
</reference>
<reference evidence="1" key="1">
    <citation type="submission" date="2014-11" db="EMBL/GenBank/DDBJ databases">
        <authorList>
            <person name="Amaro Gonzalez C."/>
        </authorList>
    </citation>
    <scope>NUCLEOTIDE SEQUENCE</scope>
</reference>
<dbReference type="AlphaFoldDB" id="A0A0E9WTW4"/>
<dbReference type="EMBL" id="GBXM01015582">
    <property type="protein sequence ID" value="JAH92995.1"/>
    <property type="molecule type" value="Transcribed_RNA"/>
</dbReference>
<proteinExistence type="predicted"/>
<organism evidence="1">
    <name type="scientific">Anguilla anguilla</name>
    <name type="common">European freshwater eel</name>
    <name type="synonym">Muraena anguilla</name>
    <dbReference type="NCBI Taxonomy" id="7936"/>
    <lineage>
        <taxon>Eukaryota</taxon>
        <taxon>Metazoa</taxon>
        <taxon>Chordata</taxon>
        <taxon>Craniata</taxon>
        <taxon>Vertebrata</taxon>
        <taxon>Euteleostomi</taxon>
        <taxon>Actinopterygii</taxon>
        <taxon>Neopterygii</taxon>
        <taxon>Teleostei</taxon>
        <taxon>Anguilliformes</taxon>
        <taxon>Anguillidae</taxon>
        <taxon>Anguilla</taxon>
    </lineage>
</organism>